<proteinExistence type="predicted"/>
<dbReference type="EMBL" id="CP000076">
    <property type="protein sequence ID" value="AAY93544.1"/>
    <property type="molecule type" value="Genomic_DNA"/>
</dbReference>
<dbReference type="KEGG" id="pfl:PFL_4288"/>
<name>Q4K8Q3_PSEF5</name>
<sequence length="130" mass="14887">MSLQELRMIIMGKRHPNLPAWQWRVYPQNHQHPANLVLHLIAVPLFIIGFLLIVSGVFSLSFLSLAIGVVGILAALGLQRHGHSLEAQAAEPFSDRKDAVQRLLVEQFVTFPRFVLSGAWWRAWLQRHRH</sequence>
<dbReference type="Proteomes" id="UP000008540">
    <property type="component" value="Chromosome"/>
</dbReference>
<dbReference type="AlphaFoldDB" id="Q4K8Q3"/>
<evidence type="ECO:0000313" key="3">
    <source>
        <dbReference type="Proteomes" id="UP000008540"/>
    </source>
</evidence>
<reference evidence="2 3" key="1">
    <citation type="journal article" date="2005" name="Nat. Biotechnol.">
        <title>Complete genome sequence of the plant commensal Pseudomonas fluorescens Pf-5.</title>
        <authorList>
            <person name="Paulsen I.T."/>
            <person name="Press C.M."/>
            <person name="Ravel J."/>
            <person name="Kobayashi D.Y."/>
            <person name="Myers G.S."/>
            <person name="Mavrodi D.V."/>
            <person name="DeBoy R.T."/>
            <person name="Seshadri R."/>
            <person name="Ren Q."/>
            <person name="Madupu R."/>
            <person name="Dodson R.J."/>
            <person name="Durkin A.S."/>
            <person name="Brinkac L.M."/>
            <person name="Daugherty S.C."/>
            <person name="Sullivan S.A."/>
            <person name="Rosovitz M.J."/>
            <person name="Gwinn M.L."/>
            <person name="Zhou L."/>
            <person name="Schneider D.J."/>
            <person name="Cartinhour S.W."/>
            <person name="Nelson W.C."/>
            <person name="Weidman J."/>
            <person name="Watkins K."/>
            <person name="Tran K."/>
            <person name="Khouri H."/>
            <person name="Pierson E.A."/>
            <person name="Pierson L.S.III."/>
            <person name="Thomashow L.S."/>
            <person name="Loper J.E."/>
        </authorList>
    </citation>
    <scope>NUCLEOTIDE SEQUENCE [LARGE SCALE GENOMIC DNA]</scope>
    <source>
        <strain evidence="3">ATCC BAA-477 / NRRL B-23932 / Pf-5</strain>
    </source>
</reference>
<keyword evidence="1" id="KW-0812">Transmembrane</keyword>
<feature type="transmembrane region" description="Helical" evidence="1">
    <location>
        <begin position="60"/>
        <end position="78"/>
    </location>
</feature>
<evidence type="ECO:0000256" key="1">
    <source>
        <dbReference type="SAM" id="Phobius"/>
    </source>
</evidence>
<evidence type="ECO:0008006" key="4">
    <source>
        <dbReference type="Google" id="ProtNLM"/>
    </source>
</evidence>
<accession>Q4K8Q3</accession>
<evidence type="ECO:0000313" key="2">
    <source>
        <dbReference type="EMBL" id="AAY93544.1"/>
    </source>
</evidence>
<dbReference type="STRING" id="220664.PFL_4288"/>
<protein>
    <recommendedName>
        <fullName evidence="4">Terminase</fullName>
    </recommendedName>
</protein>
<gene>
    <name evidence="2" type="ordered locus">PFL_4288</name>
</gene>
<keyword evidence="1" id="KW-0472">Membrane</keyword>
<organism evidence="2 3">
    <name type="scientific">Pseudomonas fluorescens (strain ATCC BAA-477 / NRRL B-23932 / Pf-5)</name>
    <dbReference type="NCBI Taxonomy" id="220664"/>
    <lineage>
        <taxon>Bacteria</taxon>
        <taxon>Pseudomonadati</taxon>
        <taxon>Pseudomonadota</taxon>
        <taxon>Gammaproteobacteria</taxon>
        <taxon>Pseudomonadales</taxon>
        <taxon>Pseudomonadaceae</taxon>
        <taxon>Pseudomonas</taxon>
    </lineage>
</organism>
<keyword evidence="1" id="KW-1133">Transmembrane helix</keyword>
<dbReference type="HOGENOM" id="CLU_2059357_0_0_6"/>
<feature type="transmembrane region" description="Helical" evidence="1">
    <location>
        <begin position="36"/>
        <end position="54"/>
    </location>
</feature>
<dbReference type="eggNOG" id="ENOG5032VVZ">
    <property type="taxonomic scope" value="Bacteria"/>
</dbReference>